<dbReference type="Proteomes" id="UP000256970">
    <property type="component" value="Unassembled WGS sequence"/>
</dbReference>
<proteinExistence type="inferred from homology"/>
<dbReference type="PROSITE" id="PS00080">
    <property type="entry name" value="MULTICOPPER_OXIDASE2"/>
    <property type="match status" value="1"/>
</dbReference>
<keyword evidence="2" id="KW-0479">Metal-binding</keyword>
<keyword evidence="3" id="KW-0560">Oxidoreductase</keyword>
<evidence type="ECO:0000256" key="1">
    <source>
        <dbReference type="ARBA" id="ARBA00010609"/>
    </source>
</evidence>
<dbReference type="Pfam" id="PF07731">
    <property type="entry name" value="Cu-oxidase_2"/>
    <property type="match status" value="1"/>
</dbReference>
<dbReference type="SUPFAM" id="SSF49503">
    <property type="entry name" value="Cupredoxins"/>
    <property type="match status" value="6"/>
</dbReference>
<dbReference type="InterPro" id="IPR045087">
    <property type="entry name" value="Cu-oxidase_fam"/>
</dbReference>
<dbReference type="PANTHER" id="PTHR11709:SF486">
    <property type="entry name" value="MULTICOPPER OXIDASE"/>
    <property type="match status" value="1"/>
</dbReference>
<dbReference type="Pfam" id="PF07732">
    <property type="entry name" value="Cu-oxidase_3"/>
    <property type="match status" value="1"/>
</dbReference>
<dbReference type="EMBL" id="FNXT01000059">
    <property type="protein sequence ID" value="SZX60372.1"/>
    <property type="molecule type" value="Genomic_DNA"/>
</dbReference>
<keyword evidence="4" id="KW-0186">Copper</keyword>
<evidence type="ECO:0008006" key="10">
    <source>
        <dbReference type="Google" id="ProtNLM"/>
    </source>
</evidence>
<keyword evidence="5" id="KW-1133">Transmembrane helix</keyword>
<reference evidence="8 9" key="1">
    <citation type="submission" date="2016-10" db="EMBL/GenBank/DDBJ databases">
        <authorList>
            <person name="Cai Z."/>
        </authorList>
    </citation>
    <scope>NUCLEOTIDE SEQUENCE [LARGE SCALE GENOMIC DNA]</scope>
</reference>
<feature type="transmembrane region" description="Helical" evidence="5">
    <location>
        <begin position="28"/>
        <end position="51"/>
    </location>
</feature>
<organism evidence="8 9">
    <name type="scientific">Tetradesmus obliquus</name>
    <name type="common">Green alga</name>
    <name type="synonym">Acutodesmus obliquus</name>
    <dbReference type="NCBI Taxonomy" id="3088"/>
    <lineage>
        <taxon>Eukaryota</taxon>
        <taxon>Viridiplantae</taxon>
        <taxon>Chlorophyta</taxon>
        <taxon>core chlorophytes</taxon>
        <taxon>Chlorophyceae</taxon>
        <taxon>CS clade</taxon>
        <taxon>Sphaeropleales</taxon>
        <taxon>Scenedesmaceae</taxon>
        <taxon>Tetradesmus</taxon>
    </lineage>
</organism>
<feature type="domain" description="Plastocyanin-like" evidence="7">
    <location>
        <begin position="482"/>
        <end position="591"/>
    </location>
</feature>
<dbReference type="STRING" id="3088.A0A383V6F7"/>
<dbReference type="InterPro" id="IPR011707">
    <property type="entry name" value="Cu-oxidase-like_N"/>
</dbReference>
<evidence type="ECO:0000259" key="6">
    <source>
        <dbReference type="Pfam" id="PF07731"/>
    </source>
</evidence>
<evidence type="ECO:0000313" key="9">
    <source>
        <dbReference type="Proteomes" id="UP000256970"/>
    </source>
</evidence>
<keyword evidence="5" id="KW-0472">Membrane</keyword>
<evidence type="ECO:0000256" key="4">
    <source>
        <dbReference type="ARBA" id="ARBA00023008"/>
    </source>
</evidence>
<protein>
    <recommendedName>
        <fullName evidence="10">Plastocyanin-like domain-containing protein</fullName>
    </recommendedName>
</protein>
<dbReference type="InterPro" id="IPR011706">
    <property type="entry name" value="Cu-oxidase_C"/>
</dbReference>
<dbReference type="Gene3D" id="2.60.40.420">
    <property type="entry name" value="Cupredoxins - blue copper proteins"/>
    <property type="match status" value="4"/>
</dbReference>
<keyword evidence="5" id="KW-0812">Transmembrane</keyword>
<dbReference type="InterPro" id="IPR033138">
    <property type="entry name" value="Cu_oxidase_CS"/>
</dbReference>
<dbReference type="InterPro" id="IPR008972">
    <property type="entry name" value="Cupredoxin"/>
</dbReference>
<dbReference type="PANTHER" id="PTHR11709">
    <property type="entry name" value="MULTI-COPPER OXIDASE"/>
    <property type="match status" value="1"/>
</dbReference>
<dbReference type="PROSITE" id="PS00079">
    <property type="entry name" value="MULTICOPPER_OXIDASE1"/>
    <property type="match status" value="2"/>
</dbReference>
<accession>A0A383V6F7</accession>
<evidence type="ECO:0000259" key="7">
    <source>
        <dbReference type="Pfam" id="PF07732"/>
    </source>
</evidence>
<comment type="similarity">
    <text evidence="1">Belongs to the multicopper oxidase family.</text>
</comment>
<evidence type="ECO:0000256" key="3">
    <source>
        <dbReference type="ARBA" id="ARBA00023002"/>
    </source>
</evidence>
<feature type="domain" description="Plastocyanin-like" evidence="6">
    <location>
        <begin position="298"/>
        <end position="393"/>
    </location>
</feature>
<evidence type="ECO:0000256" key="5">
    <source>
        <dbReference type="SAM" id="Phobius"/>
    </source>
</evidence>
<evidence type="ECO:0000313" key="8">
    <source>
        <dbReference type="EMBL" id="SZX60372.1"/>
    </source>
</evidence>
<dbReference type="GO" id="GO:0016491">
    <property type="term" value="F:oxidoreductase activity"/>
    <property type="evidence" value="ECO:0007669"/>
    <property type="project" value="UniProtKB-KW"/>
</dbReference>
<dbReference type="InterPro" id="IPR002355">
    <property type="entry name" value="Cu_oxidase_Cu_BS"/>
</dbReference>
<sequence length="1151" mass="124327">MGDLKLVLDNDSSKPVPPQPSTSRRRPWLLAGGVGLLLGLLIGGLCIALPISLRNKQQQNAVGLSSSEAGVKQLKGITRTYYLAADSIDWDYAPSGRDLCHNREFTGAAELYTLQGIGTKYKKAVYRQYKDSSFKELKPRGPAEEHMGLLGPALHAEVGDTLQVVLRNNLDFPINIMAGGIANEAAPSVNPGDTYTAKWYVPASAGPPEKGPSTQLWVYRSTVDVVRDTQAGLAGPLIVARPGTLNDEGKPADVDREIYMMLQVFNEANSPFYEANAKPHAKALAELSEEDAAESNMKYTVNGFVFCNIPGMNMTVGDRVRWYVSALGSEDALHTAHWHGITFSHNGHMVDQVVVLASSAYVLDAVTDNPGSWLFHCHLTDHISGGMMALFHIDGKAPVQKLDGRTREYFIAAVPEVWDYVPFGGEMCGGSKVNFSDNAKTFVEAGPERIGSKYVKALYVEYTDATFKTRKRRAPEWEHLGLLGPIVRGTVGDTLLVTFKNMLPGHNVSIHAHGVLYDKGSEGSPYYDGLPVAPADQVSPEQVVTYKWLVPERAGPGPADAGSIMWMYHSHVDEAADPAAGLMGAIIITAPGNANDDATPKDVSREFVLSFAIMNEDVSIMAKQNYAQFLPAATRGNASALEALLADPSFQESNLMHSINGYMYCNLPGLDFVQGQSVRIYFMAFGSSADMHTPNTAESQLFLDGHRKQAVALLPGAMLTTDTTPLVPGKGLLQCHVYDHISAGMSAIYNVKNLGQLVAPPAATVRTYYIAAEPTMWDYAPLGYDGCSGQPWNEQQKIFTQTTNATLGSMYKKGVFREYTDASFSTPKPQPPHHGFLGPMLRAEVGDKLVVHFLNRLLFDASIQVFGGLAPIGNTTAYQVNIAADAPAAPAAAAPAAVSTAGRRLLTQRSAAGSSSSRRLSQISAAAAEAEAVIAQSVDNIYALGKVAPGGSKRYEWFVPDTAGPGSSDGPSVAYSYVSGVDHIKHINAGLVGPLVIYKKGRLADPGVDLEVPLLFNIQNEMQSVYYSDNLALQQNKTKLKIDTAALTFPESNLMHTMNGFVYCNGPTLQLNAGDRVRWMVMGFGSEADMHSPVFDGQAVEFGGQPVYSVGLMPSNTYVVDMTANSTGTWDYYCNVLDHIWAGMKSRMVVS</sequence>
<dbReference type="FunFam" id="2.60.40.420:FF:000028">
    <property type="entry name" value="Ceruloplasmin"/>
    <property type="match status" value="1"/>
</dbReference>
<keyword evidence="9" id="KW-1185">Reference proteome</keyword>
<gene>
    <name evidence="8" type="ORF">BQ4739_LOCUS926</name>
</gene>
<evidence type="ECO:0000256" key="2">
    <source>
        <dbReference type="ARBA" id="ARBA00022723"/>
    </source>
</evidence>
<name>A0A383V6F7_TETOB</name>
<dbReference type="AlphaFoldDB" id="A0A383V6F7"/>
<dbReference type="GO" id="GO:0005507">
    <property type="term" value="F:copper ion binding"/>
    <property type="evidence" value="ECO:0007669"/>
    <property type="project" value="InterPro"/>
</dbReference>